<evidence type="ECO:0000256" key="2">
    <source>
        <dbReference type="ARBA" id="ARBA00012438"/>
    </source>
</evidence>
<name>A0ABZ1FA49_9ACTN</name>
<evidence type="ECO:0000256" key="3">
    <source>
        <dbReference type="ARBA" id="ARBA00022553"/>
    </source>
</evidence>
<evidence type="ECO:0000313" key="12">
    <source>
        <dbReference type="Proteomes" id="UP001344251"/>
    </source>
</evidence>
<feature type="domain" description="Signal transduction histidine kinase subgroup 3 dimerisation and phosphoacceptor" evidence="10">
    <location>
        <begin position="213"/>
        <end position="276"/>
    </location>
</feature>
<keyword evidence="8" id="KW-0902">Two-component regulatory system</keyword>
<evidence type="ECO:0000256" key="1">
    <source>
        <dbReference type="ARBA" id="ARBA00000085"/>
    </source>
</evidence>
<keyword evidence="6 11" id="KW-0418">Kinase</keyword>
<gene>
    <name evidence="11" type="ORF">OG863_04175</name>
</gene>
<feature type="transmembrane region" description="Helical" evidence="9">
    <location>
        <begin position="50"/>
        <end position="70"/>
    </location>
</feature>
<dbReference type="InterPro" id="IPR011712">
    <property type="entry name" value="Sig_transdc_His_kin_sub3_dim/P"/>
</dbReference>
<dbReference type="PANTHER" id="PTHR24421">
    <property type="entry name" value="NITRATE/NITRITE SENSOR PROTEIN NARX-RELATED"/>
    <property type="match status" value="1"/>
</dbReference>
<dbReference type="GO" id="GO:0016301">
    <property type="term" value="F:kinase activity"/>
    <property type="evidence" value="ECO:0007669"/>
    <property type="project" value="UniProtKB-KW"/>
</dbReference>
<keyword evidence="9" id="KW-0472">Membrane</keyword>
<dbReference type="InterPro" id="IPR050482">
    <property type="entry name" value="Sensor_HK_TwoCompSys"/>
</dbReference>
<sequence>MPSSLPAVLRPLFRAVTYTRWLHLLIASVAGMLTGFLYNEPFFAGGWLTWLWMAVLPLPLLVLAALIPVVRRVEGLQAQLLLTPGPHDRTARAASGIATAPSGSWGERGRTAVWLLLRLEAGVALSALTAQLPLLAWALMMAAAGHPTHLKGLPAIEAPHWWYGLLAPLPLVLLSAVAVGAGALMAGAARLLLGPSAAERLAGLEARTERMLEHNRLAQELHDAIGHALTVTVVQAGAARAAGSPEFTERALAAIEDTGRQALADLERALRLLREDAPRPADRPTLTDAERLLESARAAGSTVRAELSGPLETLPGPVSREGYRMVQEALTNVLRHAGPVPVSVRLAAGADALELEVRNPLPDAPPEPAGGGRGLRGIRERAALLGGEAETGPDGGEWRVRARLPLRQLQ</sequence>
<keyword evidence="7" id="KW-0067">ATP-binding</keyword>
<dbReference type="Pfam" id="PF07730">
    <property type="entry name" value="HisKA_3"/>
    <property type="match status" value="1"/>
</dbReference>
<dbReference type="Proteomes" id="UP001344251">
    <property type="component" value="Chromosome"/>
</dbReference>
<organism evidence="11 12">
    <name type="scientific">Streptomyces decoyicus</name>
    <dbReference type="NCBI Taxonomy" id="249567"/>
    <lineage>
        <taxon>Bacteria</taxon>
        <taxon>Bacillati</taxon>
        <taxon>Actinomycetota</taxon>
        <taxon>Actinomycetes</taxon>
        <taxon>Kitasatosporales</taxon>
        <taxon>Streptomycetaceae</taxon>
        <taxon>Streptomyces</taxon>
    </lineage>
</organism>
<evidence type="ECO:0000256" key="6">
    <source>
        <dbReference type="ARBA" id="ARBA00022777"/>
    </source>
</evidence>
<keyword evidence="4" id="KW-0808">Transferase</keyword>
<evidence type="ECO:0000256" key="5">
    <source>
        <dbReference type="ARBA" id="ARBA00022741"/>
    </source>
</evidence>
<dbReference type="SUPFAM" id="SSF55874">
    <property type="entry name" value="ATPase domain of HSP90 chaperone/DNA topoisomerase II/histidine kinase"/>
    <property type="match status" value="1"/>
</dbReference>
<feature type="transmembrane region" description="Helical" evidence="9">
    <location>
        <begin position="160"/>
        <end position="193"/>
    </location>
</feature>
<keyword evidence="3" id="KW-0597">Phosphoprotein</keyword>
<feature type="transmembrane region" description="Helical" evidence="9">
    <location>
        <begin position="21"/>
        <end position="38"/>
    </location>
</feature>
<dbReference type="CDD" id="cd16917">
    <property type="entry name" value="HATPase_UhpB-NarQ-NarX-like"/>
    <property type="match status" value="1"/>
</dbReference>
<dbReference type="PANTHER" id="PTHR24421:SF10">
    <property type="entry name" value="NITRATE_NITRITE SENSOR PROTEIN NARQ"/>
    <property type="match status" value="1"/>
</dbReference>
<evidence type="ECO:0000259" key="10">
    <source>
        <dbReference type="Pfam" id="PF07730"/>
    </source>
</evidence>
<protein>
    <recommendedName>
        <fullName evidence="2">histidine kinase</fullName>
        <ecNumber evidence="2">2.7.13.3</ecNumber>
    </recommendedName>
</protein>
<dbReference type="InterPro" id="IPR036890">
    <property type="entry name" value="HATPase_C_sf"/>
</dbReference>
<evidence type="ECO:0000313" key="11">
    <source>
        <dbReference type="EMBL" id="WSB67215.1"/>
    </source>
</evidence>
<proteinExistence type="predicted"/>
<dbReference type="EC" id="2.7.13.3" evidence="2"/>
<dbReference type="Gene3D" id="3.30.565.10">
    <property type="entry name" value="Histidine kinase-like ATPase, C-terminal domain"/>
    <property type="match status" value="1"/>
</dbReference>
<feature type="transmembrane region" description="Helical" evidence="9">
    <location>
        <begin position="115"/>
        <end position="140"/>
    </location>
</feature>
<keyword evidence="9" id="KW-0812">Transmembrane</keyword>
<dbReference type="RefSeq" id="WP_326616462.1">
    <property type="nucleotide sequence ID" value="NZ_CP109106.1"/>
</dbReference>
<reference evidence="11 12" key="1">
    <citation type="submission" date="2022-10" db="EMBL/GenBank/DDBJ databases">
        <title>The complete genomes of actinobacterial strains from the NBC collection.</title>
        <authorList>
            <person name="Joergensen T.S."/>
            <person name="Alvarez Arevalo M."/>
            <person name="Sterndorff E.B."/>
            <person name="Faurdal D."/>
            <person name="Vuksanovic O."/>
            <person name="Mourched A.-S."/>
            <person name="Charusanti P."/>
            <person name="Shaw S."/>
            <person name="Blin K."/>
            <person name="Weber T."/>
        </authorList>
    </citation>
    <scope>NUCLEOTIDE SEQUENCE [LARGE SCALE GENOMIC DNA]</scope>
    <source>
        <strain evidence="11 12">NBC 01774</strain>
    </source>
</reference>
<dbReference type="EMBL" id="CP109106">
    <property type="protein sequence ID" value="WSB67215.1"/>
    <property type="molecule type" value="Genomic_DNA"/>
</dbReference>
<keyword evidence="9" id="KW-1133">Transmembrane helix</keyword>
<keyword evidence="12" id="KW-1185">Reference proteome</keyword>
<evidence type="ECO:0000256" key="9">
    <source>
        <dbReference type="SAM" id="Phobius"/>
    </source>
</evidence>
<evidence type="ECO:0000256" key="8">
    <source>
        <dbReference type="ARBA" id="ARBA00023012"/>
    </source>
</evidence>
<accession>A0ABZ1FA49</accession>
<dbReference type="Gene3D" id="1.20.5.1930">
    <property type="match status" value="1"/>
</dbReference>
<evidence type="ECO:0000256" key="4">
    <source>
        <dbReference type="ARBA" id="ARBA00022679"/>
    </source>
</evidence>
<evidence type="ECO:0000256" key="7">
    <source>
        <dbReference type="ARBA" id="ARBA00022840"/>
    </source>
</evidence>
<comment type="catalytic activity">
    <reaction evidence="1">
        <text>ATP + protein L-histidine = ADP + protein N-phospho-L-histidine.</text>
        <dbReference type="EC" id="2.7.13.3"/>
    </reaction>
</comment>
<keyword evidence="5" id="KW-0547">Nucleotide-binding</keyword>